<gene>
    <name evidence="2" type="ORF">QQZ08_010327</name>
</gene>
<accession>A0ABR1HHA5</accession>
<dbReference type="InterPro" id="IPR036047">
    <property type="entry name" value="F-box-like_dom_sf"/>
</dbReference>
<dbReference type="InterPro" id="IPR001810">
    <property type="entry name" value="F-box_dom"/>
</dbReference>
<dbReference type="Gene3D" id="1.20.1280.50">
    <property type="match status" value="1"/>
</dbReference>
<protein>
    <recommendedName>
        <fullName evidence="1">F-box domain-containing protein</fullName>
    </recommendedName>
</protein>
<dbReference type="CDD" id="cd09917">
    <property type="entry name" value="F-box_SF"/>
    <property type="match status" value="1"/>
</dbReference>
<organism evidence="2 3">
    <name type="scientific">Neonectria magnoliae</name>
    <dbReference type="NCBI Taxonomy" id="2732573"/>
    <lineage>
        <taxon>Eukaryota</taxon>
        <taxon>Fungi</taxon>
        <taxon>Dikarya</taxon>
        <taxon>Ascomycota</taxon>
        <taxon>Pezizomycotina</taxon>
        <taxon>Sordariomycetes</taxon>
        <taxon>Hypocreomycetidae</taxon>
        <taxon>Hypocreales</taxon>
        <taxon>Nectriaceae</taxon>
        <taxon>Neonectria</taxon>
    </lineage>
</organism>
<dbReference type="SUPFAM" id="SSF81383">
    <property type="entry name" value="F-box domain"/>
    <property type="match status" value="1"/>
</dbReference>
<evidence type="ECO:0000259" key="1">
    <source>
        <dbReference type="Pfam" id="PF00646"/>
    </source>
</evidence>
<comment type="caution">
    <text evidence="2">The sequence shown here is derived from an EMBL/GenBank/DDBJ whole genome shotgun (WGS) entry which is preliminary data.</text>
</comment>
<sequence>MEHSSEPSGVTRERKDELDQFLSSLSSWDLFYVQKQLQHMHTSFASLEDMPPEIIWKLADLLQLEDFVACRSVSKAWAKTWSHAAIVPSLCHRFAPGMLETYPSETPRRVFAAAIQQKKARQSARFFRNSMIPWDSAWDTAVFKNVSPAPQFFQGRGPHHIWHLQSGEIKTVHLPQPAARCYVEGDRVGVVEPMGGLLIWSWGGILRELDLRDVEAPPKSRRMVPQTLPAILFHPTEHNVAFTVMSYSHEYQPTRRITTFVVAKFEDDRLVWQSSTFVTNPIMNPKDVCGCLNLFSMQVAPEKADNYGSYSLGVYRYEPKRYGKHVEDCKCRSAGWRGGDWGAVSFNVLNQTFSHHSYESPTRDLDWVIGEPHPENTVDRPYVESAQLWDQDLLLTWSIESGNHIGMQILHPVGGSLSPRRNHPLFRSLPQVAGPEGSEEDDLSYGNAQLLAPAYQDDNTVMVPTSRGLWLCKMTQFPVSSTVTPPPQIEGGMEQVIGSMPRKDRNFRLHVQ</sequence>
<dbReference type="Pfam" id="PF00646">
    <property type="entry name" value="F-box"/>
    <property type="match status" value="1"/>
</dbReference>
<name>A0ABR1HHA5_9HYPO</name>
<evidence type="ECO:0000313" key="2">
    <source>
        <dbReference type="EMBL" id="KAK7420568.1"/>
    </source>
</evidence>
<keyword evidence="3" id="KW-1185">Reference proteome</keyword>
<proteinExistence type="predicted"/>
<dbReference type="Proteomes" id="UP001498421">
    <property type="component" value="Unassembled WGS sequence"/>
</dbReference>
<evidence type="ECO:0000313" key="3">
    <source>
        <dbReference type="Proteomes" id="UP001498421"/>
    </source>
</evidence>
<reference evidence="2 3" key="1">
    <citation type="journal article" date="2025" name="Microbiol. Resour. Announc.">
        <title>Draft genome sequences for Neonectria magnoliae and Neonectria punicea, canker pathogens of Liriodendron tulipifera and Acer saccharum in West Virginia.</title>
        <authorList>
            <person name="Petronek H.M."/>
            <person name="Kasson M.T."/>
            <person name="Metheny A.M."/>
            <person name="Stauder C.M."/>
            <person name="Lovett B."/>
            <person name="Lynch S.C."/>
            <person name="Garnas J.R."/>
            <person name="Kasson L.R."/>
            <person name="Stajich J.E."/>
        </authorList>
    </citation>
    <scope>NUCLEOTIDE SEQUENCE [LARGE SCALE GENOMIC DNA]</scope>
    <source>
        <strain evidence="2 3">NRRL 64651</strain>
    </source>
</reference>
<feature type="domain" description="F-box" evidence="1">
    <location>
        <begin position="47"/>
        <end position="82"/>
    </location>
</feature>
<dbReference type="EMBL" id="JAZAVK010000133">
    <property type="protein sequence ID" value="KAK7420568.1"/>
    <property type="molecule type" value="Genomic_DNA"/>
</dbReference>